<dbReference type="EMBL" id="JAOPJF010000091">
    <property type="protein sequence ID" value="KAK1140072.1"/>
    <property type="molecule type" value="Genomic_DNA"/>
</dbReference>
<sequence>MLLHIIFVFLFLTIFGVQAAPTPTGPATPKETPDWFEVGVSNLDLTEEFVKITKVLGSVNVNHCPLDNVKLPLERTNPPLPNPGNGLKLKYVAIGRGTQNYTCNATDESALPVAVGAVATLYDASCLVAVNPDLAHALTGPFSKTIPGVLNFINAVLSRVIHSSTDTLVLGEHYFDGKTPFFDLRLGGYLDWIGTKKVASADAPTKGEDVPWLKLDATNSSGLHDVYRVYTASGKAPASCKGQLPAFVIDYAAEYWFYGA</sequence>
<evidence type="ECO:0000313" key="1">
    <source>
        <dbReference type="EMBL" id="KAK1140072.1"/>
    </source>
</evidence>
<reference evidence="1 2" key="1">
    <citation type="journal article" date="2023" name="ACS Omega">
        <title>Identification of the Neoaspergillic Acid Biosynthesis Gene Cluster by Establishing an In Vitro CRISPR-Ribonucleoprotein Genetic System in Aspergillus melleus.</title>
        <authorList>
            <person name="Yuan B."/>
            <person name="Grau M.F."/>
            <person name="Murata R.M."/>
            <person name="Torok T."/>
            <person name="Venkateswaran K."/>
            <person name="Stajich J.E."/>
            <person name="Wang C.C.C."/>
        </authorList>
    </citation>
    <scope>NUCLEOTIDE SEQUENCE [LARGE SCALE GENOMIC DNA]</scope>
    <source>
        <strain evidence="1 2">IMV 1140</strain>
    </source>
</reference>
<dbReference type="Proteomes" id="UP001177260">
    <property type="component" value="Unassembled WGS sequence"/>
</dbReference>
<comment type="caution">
    <text evidence="1">The sequence shown here is derived from an EMBL/GenBank/DDBJ whole genome shotgun (WGS) entry which is preliminary data.</text>
</comment>
<name>A0ACC3AQP8_9EURO</name>
<protein>
    <submittedName>
        <fullName evidence="1">Uncharacterized protein</fullName>
    </submittedName>
</protein>
<evidence type="ECO:0000313" key="2">
    <source>
        <dbReference type="Proteomes" id="UP001177260"/>
    </source>
</evidence>
<gene>
    <name evidence="1" type="ORF">N8T08_010904</name>
</gene>
<organism evidence="1 2">
    <name type="scientific">Aspergillus melleus</name>
    <dbReference type="NCBI Taxonomy" id="138277"/>
    <lineage>
        <taxon>Eukaryota</taxon>
        <taxon>Fungi</taxon>
        <taxon>Dikarya</taxon>
        <taxon>Ascomycota</taxon>
        <taxon>Pezizomycotina</taxon>
        <taxon>Eurotiomycetes</taxon>
        <taxon>Eurotiomycetidae</taxon>
        <taxon>Eurotiales</taxon>
        <taxon>Aspergillaceae</taxon>
        <taxon>Aspergillus</taxon>
        <taxon>Aspergillus subgen. Circumdati</taxon>
    </lineage>
</organism>
<keyword evidence="2" id="KW-1185">Reference proteome</keyword>
<proteinExistence type="predicted"/>
<accession>A0ACC3AQP8</accession>